<dbReference type="SUPFAM" id="SSF50475">
    <property type="entry name" value="FMN-binding split barrel"/>
    <property type="match status" value="1"/>
</dbReference>
<dbReference type="InParanoid" id="A0A448YJ69"/>
<evidence type="ECO:0000313" key="3">
    <source>
        <dbReference type="EMBL" id="VEU20931.1"/>
    </source>
</evidence>
<dbReference type="Gene3D" id="2.30.110.10">
    <property type="entry name" value="Electron Transport, Fmn-binding Protein, Chain A"/>
    <property type="match status" value="1"/>
</dbReference>
<dbReference type="PANTHER" id="PTHR28243">
    <property type="entry name" value="AGL049CP"/>
    <property type="match status" value="1"/>
</dbReference>
<proteinExistence type="predicted"/>
<dbReference type="AlphaFoldDB" id="A0A448YJ69"/>
<dbReference type="EMBL" id="CAACVR010000008">
    <property type="protein sequence ID" value="VEU20931.1"/>
    <property type="molecule type" value="Genomic_DNA"/>
</dbReference>
<dbReference type="PANTHER" id="PTHR28243:SF1">
    <property type="entry name" value="PYRIDOXAMINE 5'-PHOSPHATE OXIDASE ALR4036 FAMILY FMN-BINDING DOMAIN-CONTAINING PROTEIN"/>
    <property type="match status" value="1"/>
</dbReference>
<gene>
    <name evidence="3" type="ORF">BRENAR_LOCUS1666</name>
</gene>
<dbReference type="InterPro" id="IPR024624">
    <property type="entry name" value="Pyridox_Oxase_Alr4036_FMN-bd"/>
</dbReference>
<evidence type="ECO:0000313" key="4">
    <source>
        <dbReference type="Proteomes" id="UP000290900"/>
    </source>
</evidence>
<dbReference type="InterPro" id="IPR012349">
    <property type="entry name" value="Split_barrel_FMN-bd"/>
</dbReference>
<organism evidence="3 4">
    <name type="scientific">Brettanomyces naardenensis</name>
    <name type="common">Yeast</name>
    <dbReference type="NCBI Taxonomy" id="13370"/>
    <lineage>
        <taxon>Eukaryota</taxon>
        <taxon>Fungi</taxon>
        <taxon>Dikarya</taxon>
        <taxon>Ascomycota</taxon>
        <taxon>Saccharomycotina</taxon>
        <taxon>Pichiomycetes</taxon>
        <taxon>Pichiales</taxon>
        <taxon>Pichiaceae</taxon>
        <taxon>Brettanomyces</taxon>
    </lineage>
</organism>
<evidence type="ECO:0000256" key="1">
    <source>
        <dbReference type="SAM" id="MobiDB-lite"/>
    </source>
</evidence>
<dbReference type="OrthoDB" id="5394411at2759"/>
<name>A0A448YJ69_BRENA</name>
<feature type="region of interest" description="Disordered" evidence="1">
    <location>
        <begin position="118"/>
        <end position="146"/>
    </location>
</feature>
<evidence type="ECO:0000259" key="2">
    <source>
        <dbReference type="Pfam" id="PF12766"/>
    </source>
</evidence>
<sequence length="314" mass="35617">MQSLAPWNPAFSSALATELQTQPFMIFNFSNVGKDRWPSTRCCVLRGFLFDDRSTNVLLFVTDKRSAKYKELLKDPRFEACFYFTKLRKQFRLRGISRIIADDLYPNIQINGKSEEAVLSGAENDDDESNDSFSSSSSSSSLSPSSSFPIFESFPNRDSGSAYDPLEYVVISPSVPMQENLDSSFTSLSDLTHNRKSFEMAKKEYLQAQLKPPSKEEWAQERTRCWEAMSRNMKKAFKKPLPGSLLTENKSKLLDSIDRNVDGTTSSSGFENFAVVCMFVDLVDYLDLGAGGVNSRYVYKRLDGDDWKEYEVCP</sequence>
<feature type="compositionally biased region" description="Low complexity" evidence="1">
    <location>
        <begin position="131"/>
        <end position="146"/>
    </location>
</feature>
<dbReference type="Pfam" id="PF12766">
    <property type="entry name" value="Pyridox_oxase_2"/>
    <property type="match status" value="1"/>
</dbReference>
<dbReference type="Proteomes" id="UP000290900">
    <property type="component" value="Unassembled WGS sequence"/>
</dbReference>
<feature type="domain" description="Pyridoxamine 5'-phosphate oxidase Alr4036 family FMN-binding" evidence="2">
    <location>
        <begin position="5"/>
        <end position="100"/>
    </location>
</feature>
<dbReference type="FunCoup" id="A0A448YJ69">
    <property type="interactions" value="180"/>
</dbReference>
<protein>
    <submittedName>
        <fullName evidence="3">DEKNAAC101833</fullName>
    </submittedName>
</protein>
<dbReference type="GO" id="GO:0010181">
    <property type="term" value="F:FMN binding"/>
    <property type="evidence" value="ECO:0007669"/>
    <property type="project" value="InterPro"/>
</dbReference>
<keyword evidence="4" id="KW-1185">Reference proteome</keyword>
<accession>A0A448YJ69</accession>
<reference evidence="3 4" key="1">
    <citation type="submission" date="2018-12" db="EMBL/GenBank/DDBJ databases">
        <authorList>
            <person name="Tiukova I."/>
            <person name="Dainat J."/>
        </authorList>
    </citation>
    <scope>NUCLEOTIDE SEQUENCE [LARGE SCALE GENOMIC DNA]</scope>
</reference>
<dbReference type="STRING" id="13370.A0A448YJ69"/>